<dbReference type="GO" id="GO:0003677">
    <property type="term" value="F:DNA binding"/>
    <property type="evidence" value="ECO:0007669"/>
    <property type="project" value="InterPro"/>
</dbReference>
<dbReference type="SUPFAM" id="SSF56349">
    <property type="entry name" value="DNA breaking-rejoining enzymes"/>
    <property type="match status" value="1"/>
</dbReference>
<name>A0A8T4L2K1_9ARCH</name>
<comment type="caution">
    <text evidence="3">The sequence shown here is derived from an EMBL/GenBank/DDBJ whole genome shotgun (WGS) entry which is preliminary data.</text>
</comment>
<keyword evidence="1" id="KW-0233">DNA recombination</keyword>
<evidence type="ECO:0000259" key="2">
    <source>
        <dbReference type="Pfam" id="PF00589"/>
    </source>
</evidence>
<dbReference type="EMBL" id="JAGVWC010000010">
    <property type="protein sequence ID" value="MBS3061493.1"/>
    <property type="molecule type" value="Genomic_DNA"/>
</dbReference>
<dbReference type="InterPro" id="IPR013762">
    <property type="entry name" value="Integrase-like_cat_sf"/>
</dbReference>
<accession>A0A8T4L2K1</accession>
<reference evidence="3" key="2">
    <citation type="submission" date="2021-05" db="EMBL/GenBank/DDBJ databases">
        <title>Protein family content uncovers lineage relationships and bacterial pathway maintenance mechanisms in DPANN archaea.</title>
        <authorList>
            <person name="Castelle C.J."/>
            <person name="Meheust R."/>
            <person name="Jaffe A.L."/>
            <person name="Seitz K."/>
            <person name="Gong X."/>
            <person name="Baker B.J."/>
            <person name="Banfield J.F."/>
        </authorList>
    </citation>
    <scope>NUCLEOTIDE SEQUENCE</scope>
    <source>
        <strain evidence="3">RIFCSPLOWO2_01_FULL_AR10_48_17</strain>
    </source>
</reference>
<gene>
    <name evidence="3" type="ORF">J4215_02840</name>
</gene>
<dbReference type="GO" id="GO:0006310">
    <property type="term" value="P:DNA recombination"/>
    <property type="evidence" value="ECO:0007669"/>
    <property type="project" value="UniProtKB-KW"/>
</dbReference>
<feature type="domain" description="Tyr recombinase" evidence="2">
    <location>
        <begin position="156"/>
        <end position="282"/>
    </location>
</feature>
<evidence type="ECO:0000256" key="1">
    <source>
        <dbReference type="ARBA" id="ARBA00023172"/>
    </source>
</evidence>
<organism evidence="3 4">
    <name type="scientific">Candidatus Iainarchaeum sp</name>
    <dbReference type="NCBI Taxonomy" id="3101447"/>
    <lineage>
        <taxon>Archaea</taxon>
        <taxon>Candidatus Iainarchaeota</taxon>
        <taxon>Candidatus Iainarchaeia</taxon>
        <taxon>Candidatus Iainarchaeales</taxon>
        <taxon>Candidatus Iainarchaeaceae</taxon>
        <taxon>Candidatus Iainarchaeum</taxon>
    </lineage>
</organism>
<proteinExistence type="predicted"/>
<dbReference type="InterPro" id="IPR011010">
    <property type="entry name" value="DNA_brk_join_enz"/>
</dbReference>
<evidence type="ECO:0000313" key="3">
    <source>
        <dbReference type="EMBL" id="MBS3061493.1"/>
    </source>
</evidence>
<dbReference type="InterPro" id="IPR002104">
    <property type="entry name" value="Integrase_catalytic"/>
</dbReference>
<dbReference type="PANTHER" id="PTHR30349:SF87">
    <property type="entry name" value="TRANSPOSASE A"/>
    <property type="match status" value="1"/>
</dbReference>
<dbReference type="PANTHER" id="PTHR30349">
    <property type="entry name" value="PHAGE INTEGRASE-RELATED"/>
    <property type="match status" value="1"/>
</dbReference>
<dbReference type="Pfam" id="PF00589">
    <property type="entry name" value="Phage_integrase"/>
    <property type="match status" value="1"/>
</dbReference>
<dbReference type="GO" id="GO:0015074">
    <property type="term" value="P:DNA integration"/>
    <property type="evidence" value="ECO:0007669"/>
    <property type="project" value="InterPro"/>
</dbReference>
<dbReference type="AlphaFoldDB" id="A0A8T4L2K1"/>
<dbReference type="CDD" id="cd00397">
    <property type="entry name" value="DNA_BRE_C"/>
    <property type="match status" value="1"/>
</dbReference>
<dbReference type="InterPro" id="IPR050090">
    <property type="entry name" value="Tyrosine_recombinase_XerCD"/>
</dbReference>
<sequence length="426" mass="48937">MTGEFDPHYIQGRYESETTKINQLSKPNQETINDFLTNYTHERKAPGLCRKYFLARALRQFAEALGDQPLTPLGTDKIRQIIKHFEQKERKEGREPNLQTWKGRIKDLRILIKWCNPKEYPNMLLELKDEMKTGNPYGPEANKKRKLRIENFLITEERFLKLLNAGNTQEKALVAVGYGMGPRAGEVLGLRRRDVLFNPENKSASIDFIESKTTPRRGILLEPTLAGFLAVWFEESPKKDPNDFVFLVQKNGFRPMTEKALSDTLHRIAVKAGLGKWKKHKTNNRFYYNQYDGEPVFWTMFRRSHVTWCLKNMKNMAVALKRTHGNESSSMAKVYSAMLFDDSNEAYAETVGLTNPKNGKALDSPKTCFKCGSRYPANASLCLKCNLSLDPTALISEQTRSEARMLELEETVRGMQLLLNAEVKRP</sequence>
<dbReference type="Proteomes" id="UP000675968">
    <property type="component" value="Unassembled WGS sequence"/>
</dbReference>
<dbReference type="Gene3D" id="1.10.443.10">
    <property type="entry name" value="Intergrase catalytic core"/>
    <property type="match status" value="1"/>
</dbReference>
<protein>
    <submittedName>
        <fullName evidence="3">Site-specific integrase</fullName>
    </submittedName>
</protein>
<evidence type="ECO:0000313" key="4">
    <source>
        <dbReference type="Proteomes" id="UP000675968"/>
    </source>
</evidence>
<reference evidence="3" key="1">
    <citation type="submission" date="2021-03" db="EMBL/GenBank/DDBJ databases">
        <authorList>
            <person name="Jaffe A."/>
        </authorList>
    </citation>
    <scope>NUCLEOTIDE SEQUENCE</scope>
    <source>
        <strain evidence="3">RIFCSPLOWO2_01_FULL_AR10_48_17</strain>
    </source>
</reference>